<gene>
    <name evidence="1" type="ORF">C1E23_01135</name>
</gene>
<comment type="caution">
    <text evidence="1">The sequence shown here is derived from an EMBL/GenBank/DDBJ whole genome shotgun (WGS) entry which is preliminary data.</text>
</comment>
<dbReference type="EMBL" id="PPSX01000005">
    <property type="protein sequence ID" value="RZQ54918.1"/>
    <property type="molecule type" value="Genomic_DNA"/>
</dbReference>
<name>A0A4V2EK80_9GAMM</name>
<evidence type="ECO:0000313" key="2">
    <source>
        <dbReference type="Proteomes" id="UP000291338"/>
    </source>
</evidence>
<dbReference type="RefSeq" id="WP_130253809.1">
    <property type="nucleotide sequence ID" value="NZ_PPSX01000005.1"/>
</dbReference>
<dbReference type="Proteomes" id="UP000291338">
    <property type="component" value="Unassembled WGS sequence"/>
</dbReference>
<dbReference type="AlphaFoldDB" id="A0A4V2EK80"/>
<protein>
    <submittedName>
        <fullName evidence="1">Uncharacterized protein</fullName>
    </submittedName>
</protein>
<sequence length="125" mass="14460">MESVKLTKPILKVLRPALHGAKGTIKREILQGISKLYRHKDLWIVTRKEQSEFVIVAVAGRGLLYAVPHLIRLAEQHNCTSIRWHTRNPNAIKHGFKHLPAELIEVRKGLFHNDEYVYRLVLNGR</sequence>
<proteinExistence type="predicted"/>
<reference evidence="1 2" key="1">
    <citation type="submission" date="2018-01" db="EMBL/GenBank/DDBJ databases">
        <title>Co-occurrence of chitin degradation, pigmentation and bioactivity in marine Pseudoalteromonas.</title>
        <authorList>
            <person name="Paulsen S."/>
            <person name="Gram L."/>
            <person name="Machado H."/>
        </authorList>
    </citation>
    <scope>NUCLEOTIDE SEQUENCE [LARGE SCALE GENOMIC DNA]</scope>
    <source>
        <strain evidence="1 2">S3898</strain>
    </source>
</reference>
<organism evidence="1 2">
    <name type="scientific">Pseudoalteromonas phenolica</name>
    <dbReference type="NCBI Taxonomy" id="161398"/>
    <lineage>
        <taxon>Bacteria</taxon>
        <taxon>Pseudomonadati</taxon>
        <taxon>Pseudomonadota</taxon>
        <taxon>Gammaproteobacteria</taxon>
        <taxon>Alteromonadales</taxon>
        <taxon>Pseudoalteromonadaceae</taxon>
        <taxon>Pseudoalteromonas</taxon>
    </lineage>
</organism>
<accession>A0A4V2EK80</accession>
<evidence type="ECO:0000313" key="1">
    <source>
        <dbReference type="EMBL" id="RZQ54918.1"/>
    </source>
</evidence>